<evidence type="ECO:0000313" key="1">
    <source>
        <dbReference type="EMBL" id="KAI4364144.1"/>
    </source>
</evidence>
<keyword evidence="2" id="KW-1185">Reference proteome</keyword>
<dbReference type="Proteomes" id="UP001057402">
    <property type="component" value="Chromosome 6"/>
</dbReference>
<accession>A0ACB9QG67</accession>
<dbReference type="EMBL" id="CM042885">
    <property type="protein sequence ID" value="KAI4364144.1"/>
    <property type="molecule type" value="Genomic_DNA"/>
</dbReference>
<proteinExistence type="predicted"/>
<protein>
    <submittedName>
        <fullName evidence="1">Uncharacterized protein</fullName>
    </submittedName>
</protein>
<gene>
    <name evidence="1" type="ORF">MLD38_020275</name>
</gene>
<comment type="caution">
    <text evidence="1">The sequence shown here is derived from an EMBL/GenBank/DDBJ whole genome shotgun (WGS) entry which is preliminary data.</text>
</comment>
<sequence>MVFSSFPSAYLDPSHWQQQQQQQQNPSSQPEGSSGCLNPCLHPHQLQPHPPQPPPPPPPLPNGPVSGGTNIRPRSMAERARLANIPMPEAALKCPRCESTNTKFCYFNNYNLSQPRHFCKTCRRYWTKGGALRSVPVGGGCRRTKRTKSSGSKKMDKRSTTSASGGSVSNTSGSNNMLGTSDGSVAGNTAELLGLMSQIPSLGFISPMHQADNHQLGEFTSSKFDPGYGGIPGQPLEGISGDLNFQFGEGGDGSHSSGRNCLLSAVGTGGIEQWRAQQFPYMGNQDMQAGLYPMYERGAEPSTVMTRPPTSGLPGSQPASMKTESGNDNNNQVEWNMSRRLAGIQRNGMFWGTSGSAWTDHSGFGSSSIGNNDAM</sequence>
<name>A0ACB9QG67_9MYRT</name>
<organism evidence="1 2">
    <name type="scientific">Melastoma candidum</name>
    <dbReference type="NCBI Taxonomy" id="119954"/>
    <lineage>
        <taxon>Eukaryota</taxon>
        <taxon>Viridiplantae</taxon>
        <taxon>Streptophyta</taxon>
        <taxon>Embryophyta</taxon>
        <taxon>Tracheophyta</taxon>
        <taxon>Spermatophyta</taxon>
        <taxon>Magnoliopsida</taxon>
        <taxon>eudicotyledons</taxon>
        <taxon>Gunneridae</taxon>
        <taxon>Pentapetalae</taxon>
        <taxon>rosids</taxon>
        <taxon>malvids</taxon>
        <taxon>Myrtales</taxon>
        <taxon>Melastomataceae</taxon>
        <taxon>Melastomatoideae</taxon>
        <taxon>Melastomateae</taxon>
        <taxon>Melastoma</taxon>
    </lineage>
</organism>
<reference evidence="2" key="1">
    <citation type="journal article" date="2023" name="Front. Plant Sci.">
        <title>Chromosomal-level genome assembly of Melastoma candidum provides insights into trichome evolution.</title>
        <authorList>
            <person name="Zhong Y."/>
            <person name="Wu W."/>
            <person name="Sun C."/>
            <person name="Zou P."/>
            <person name="Liu Y."/>
            <person name="Dai S."/>
            <person name="Zhou R."/>
        </authorList>
    </citation>
    <scope>NUCLEOTIDE SEQUENCE [LARGE SCALE GENOMIC DNA]</scope>
</reference>
<evidence type="ECO:0000313" key="2">
    <source>
        <dbReference type="Proteomes" id="UP001057402"/>
    </source>
</evidence>